<dbReference type="RefSeq" id="WP_231465028.1">
    <property type="nucleotide sequence ID" value="NZ_JAJOHW010000162.1"/>
</dbReference>
<gene>
    <name evidence="12" type="ORF">ACFO0R_21150</name>
</gene>
<keyword evidence="3" id="KW-0813">Transport</keyword>
<keyword evidence="13" id="KW-1185">Reference proteome</keyword>
<dbReference type="Gene3D" id="3.30.1150.10">
    <property type="match status" value="1"/>
</dbReference>
<evidence type="ECO:0000256" key="8">
    <source>
        <dbReference type="ARBA" id="ARBA00022989"/>
    </source>
</evidence>
<comment type="subcellular location">
    <subcellularLocation>
        <location evidence="1">Cell inner membrane</location>
        <topology evidence="1">Single-pass membrane protein</topology>
        <orientation evidence="1">Periplasmic side</orientation>
    </subcellularLocation>
</comment>
<evidence type="ECO:0000256" key="4">
    <source>
        <dbReference type="ARBA" id="ARBA00022475"/>
    </source>
</evidence>
<sequence>MNQRILRYSALSSTVGLHALAFALMGGMVAMQQPITLPRIASMEMISLAAPSQAAAPAAPKQQAKPEKKPTPQVKPTPTPKPAPVKPKVMATETAAPSPKAISVPSAAPAAESKPSPAASSAEGGSSHGQSANAKPSVTEPMYRGGYLNNPKPAYPALSIEEGETGTVQLRVHVSAQGQPLDVALATSSGFPRLDRAAVAAVKRWTFTPAKRGAEAIAYTFIVPVEFSLKSGKS</sequence>
<keyword evidence="7" id="KW-0653">Protein transport</keyword>
<organism evidence="12 13">
    <name type="scientific">Chromobacterium aquaticum</name>
    <dbReference type="NCBI Taxonomy" id="467180"/>
    <lineage>
        <taxon>Bacteria</taxon>
        <taxon>Pseudomonadati</taxon>
        <taxon>Pseudomonadota</taxon>
        <taxon>Betaproteobacteria</taxon>
        <taxon>Neisseriales</taxon>
        <taxon>Chromobacteriaceae</taxon>
        <taxon>Chromobacterium</taxon>
    </lineage>
</organism>
<dbReference type="InterPro" id="IPR006260">
    <property type="entry name" value="TonB/TolA_C"/>
</dbReference>
<dbReference type="SUPFAM" id="SSF74653">
    <property type="entry name" value="TolA/TonB C-terminal domain"/>
    <property type="match status" value="1"/>
</dbReference>
<evidence type="ECO:0000313" key="13">
    <source>
        <dbReference type="Proteomes" id="UP001595999"/>
    </source>
</evidence>
<dbReference type="InterPro" id="IPR037682">
    <property type="entry name" value="TonB_C"/>
</dbReference>
<comment type="caution">
    <text evidence="12">The sequence shown here is derived from an EMBL/GenBank/DDBJ whole genome shotgun (WGS) entry which is preliminary data.</text>
</comment>
<proteinExistence type="inferred from homology"/>
<evidence type="ECO:0000256" key="3">
    <source>
        <dbReference type="ARBA" id="ARBA00022448"/>
    </source>
</evidence>
<dbReference type="PANTHER" id="PTHR33446">
    <property type="entry name" value="PROTEIN TONB-RELATED"/>
    <property type="match status" value="1"/>
</dbReference>
<evidence type="ECO:0000256" key="10">
    <source>
        <dbReference type="SAM" id="MobiDB-lite"/>
    </source>
</evidence>
<evidence type="ECO:0000256" key="1">
    <source>
        <dbReference type="ARBA" id="ARBA00004383"/>
    </source>
</evidence>
<feature type="domain" description="TonB C-terminal" evidence="11">
    <location>
        <begin position="140"/>
        <end position="234"/>
    </location>
</feature>
<comment type="similarity">
    <text evidence="2">Belongs to the TonB family.</text>
</comment>
<reference evidence="13" key="1">
    <citation type="journal article" date="2019" name="Int. J. Syst. Evol. Microbiol.">
        <title>The Global Catalogue of Microorganisms (GCM) 10K type strain sequencing project: providing services to taxonomists for standard genome sequencing and annotation.</title>
        <authorList>
            <consortium name="The Broad Institute Genomics Platform"/>
            <consortium name="The Broad Institute Genome Sequencing Center for Infectious Disease"/>
            <person name="Wu L."/>
            <person name="Ma J."/>
        </authorList>
    </citation>
    <scope>NUCLEOTIDE SEQUENCE [LARGE SCALE GENOMIC DNA]</scope>
    <source>
        <strain evidence="13">CGMCC 4.7608</strain>
    </source>
</reference>
<keyword evidence="8" id="KW-1133">Transmembrane helix</keyword>
<name>A0ABV8ZWP2_9NEIS</name>
<evidence type="ECO:0000256" key="7">
    <source>
        <dbReference type="ARBA" id="ARBA00022927"/>
    </source>
</evidence>
<dbReference type="Proteomes" id="UP001595999">
    <property type="component" value="Unassembled WGS sequence"/>
</dbReference>
<feature type="compositionally biased region" description="Low complexity" evidence="10">
    <location>
        <begin position="95"/>
        <end position="125"/>
    </location>
</feature>
<evidence type="ECO:0000256" key="2">
    <source>
        <dbReference type="ARBA" id="ARBA00006555"/>
    </source>
</evidence>
<dbReference type="InterPro" id="IPR051045">
    <property type="entry name" value="TonB-dependent_transducer"/>
</dbReference>
<dbReference type="PROSITE" id="PS52015">
    <property type="entry name" value="TONB_CTD"/>
    <property type="match status" value="1"/>
</dbReference>
<dbReference type="PANTHER" id="PTHR33446:SF2">
    <property type="entry name" value="PROTEIN TONB"/>
    <property type="match status" value="1"/>
</dbReference>
<dbReference type="EMBL" id="JBHSEK010000021">
    <property type="protein sequence ID" value="MFC4492127.1"/>
    <property type="molecule type" value="Genomic_DNA"/>
</dbReference>
<dbReference type="Pfam" id="PF03544">
    <property type="entry name" value="TonB_C"/>
    <property type="match status" value="1"/>
</dbReference>
<accession>A0ABV8ZWP2</accession>
<keyword evidence="4" id="KW-1003">Cell membrane</keyword>
<feature type="compositionally biased region" description="Pro residues" evidence="10">
    <location>
        <begin position="73"/>
        <end position="85"/>
    </location>
</feature>
<protein>
    <submittedName>
        <fullName evidence="12">Energy transducer TonB</fullName>
    </submittedName>
</protein>
<evidence type="ECO:0000256" key="6">
    <source>
        <dbReference type="ARBA" id="ARBA00022692"/>
    </source>
</evidence>
<evidence type="ECO:0000259" key="11">
    <source>
        <dbReference type="PROSITE" id="PS52015"/>
    </source>
</evidence>
<dbReference type="NCBIfam" id="TIGR01352">
    <property type="entry name" value="tonB_Cterm"/>
    <property type="match status" value="1"/>
</dbReference>
<evidence type="ECO:0000256" key="9">
    <source>
        <dbReference type="ARBA" id="ARBA00023136"/>
    </source>
</evidence>
<keyword evidence="9" id="KW-0472">Membrane</keyword>
<keyword evidence="6" id="KW-0812">Transmembrane</keyword>
<evidence type="ECO:0000256" key="5">
    <source>
        <dbReference type="ARBA" id="ARBA00022519"/>
    </source>
</evidence>
<evidence type="ECO:0000313" key="12">
    <source>
        <dbReference type="EMBL" id="MFC4492127.1"/>
    </source>
</evidence>
<feature type="region of interest" description="Disordered" evidence="10">
    <location>
        <begin position="53"/>
        <end position="143"/>
    </location>
</feature>
<feature type="compositionally biased region" description="Low complexity" evidence="10">
    <location>
        <begin position="53"/>
        <end position="63"/>
    </location>
</feature>
<keyword evidence="5" id="KW-0997">Cell inner membrane</keyword>